<dbReference type="InterPro" id="IPR021560">
    <property type="entry name" value="DUF3021"/>
</dbReference>
<feature type="transmembrane region" description="Helical" evidence="1">
    <location>
        <begin position="91"/>
        <end position="110"/>
    </location>
</feature>
<accession>A0ABS4MD59</accession>
<name>A0ABS4MD59_9LACO</name>
<comment type="caution">
    <text evidence="2">The sequence shown here is derived from an EMBL/GenBank/DDBJ whole genome shotgun (WGS) entry which is preliminary data.</text>
</comment>
<organism evidence="2 3">
    <name type="scientific">Lactobacillus colini</name>
    <dbReference type="NCBI Taxonomy" id="1819254"/>
    <lineage>
        <taxon>Bacteria</taxon>
        <taxon>Bacillati</taxon>
        <taxon>Bacillota</taxon>
        <taxon>Bacilli</taxon>
        <taxon>Lactobacillales</taxon>
        <taxon>Lactobacillaceae</taxon>
        <taxon>Lactobacillus</taxon>
    </lineage>
</organism>
<protein>
    <submittedName>
        <fullName evidence="2">Preprotein translocase subunit YajC</fullName>
    </submittedName>
</protein>
<reference evidence="2 3" key="1">
    <citation type="submission" date="2021-03" db="EMBL/GenBank/DDBJ databases">
        <title>Genomic Encyclopedia of Type Strains, Phase IV (KMG-IV): sequencing the most valuable type-strain genomes for metagenomic binning, comparative biology and taxonomic classification.</title>
        <authorList>
            <person name="Goeker M."/>
        </authorList>
    </citation>
    <scope>NUCLEOTIDE SEQUENCE [LARGE SCALE GENOMIC DNA]</scope>
    <source>
        <strain evidence="2 3">DSM 101872</strain>
    </source>
</reference>
<dbReference type="RefSeq" id="WP_209685941.1">
    <property type="nucleotide sequence ID" value="NZ_JAGGLU010000002.1"/>
</dbReference>
<gene>
    <name evidence="2" type="ORF">J2Z60_000435</name>
</gene>
<keyword evidence="1" id="KW-0812">Transmembrane</keyword>
<sequence length="129" mass="14796">MRKLGKYLDYFVTGMGFGAIAYLCILTFIRPNTAPTYRGVSSVLIISGLIGMLSMIFKTDLPITIALTTHLLVTFLAFVAMAMINHWRIDVASVCIFLFIYLVIWLILIIEQRRTINQLNKRIKDRKHN</sequence>
<evidence type="ECO:0000256" key="1">
    <source>
        <dbReference type="SAM" id="Phobius"/>
    </source>
</evidence>
<dbReference type="EMBL" id="JAGGLU010000002">
    <property type="protein sequence ID" value="MBP2057271.1"/>
    <property type="molecule type" value="Genomic_DNA"/>
</dbReference>
<feature type="transmembrane region" description="Helical" evidence="1">
    <location>
        <begin position="7"/>
        <end position="29"/>
    </location>
</feature>
<dbReference type="Proteomes" id="UP001519292">
    <property type="component" value="Unassembled WGS sequence"/>
</dbReference>
<dbReference type="Pfam" id="PF11457">
    <property type="entry name" value="DUF3021"/>
    <property type="match status" value="1"/>
</dbReference>
<proteinExistence type="predicted"/>
<evidence type="ECO:0000313" key="2">
    <source>
        <dbReference type="EMBL" id="MBP2057271.1"/>
    </source>
</evidence>
<keyword evidence="1" id="KW-1133">Transmembrane helix</keyword>
<evidence type="ECO:0000313" key="3">
    <source>
        <dbReference type="Proteomes" id="UP001519292"/>
    </source>
</evidence>
<keyword evidence="3" id="KW-1185">Reference proteome</keyword>
<feature type="transmembrane region" description="Helical" evidence="1">
    <location>
        <begin position="35"/>
        <end position="57"/>
    </location>
</feature>
<keyword evidence="1" id="KW-0472">Membrane</keyword>
<feature type="transmembrane region" description="Helical" evidence="1">
    <location>
        <begin position="64"/>
        <end position="85"/>
    </location>
</feature>